<proteinExistence type="predicted"/>
<organism evidence="1 2">
    <name type="scientific">Cyanidioschyzon merolae (strain NIES-3377 / 10D)</name>
    <name type="common">Unicellular red alga</name>
    <dbReference type="NCBI Taxonomy" id="280699"/>
    <lineage>
        <taxon>Eukaryota</taxon>
        <taxon>Rhodophyta</taxon>
        <taxon>Bangiophyceae</taxon>
        <taxon>Cyanidiales</taxon>
        <taxon>Cyanidiaceae</taxon>
        <taxon>Cyanidioschyzon</taxon>
    </lineage>
</organism>
<gene>
    <name evidence="1" type="ORF">CYME_CMS010C</name>
</gene>
<protein>
    <submittedName>
        <fullName evidence="1">Uncharacterized protein</fullName>
    </submittedName>
</protein>
<dbReference type="AlphaFoldDB" id="M1VLP6"/>
<dbReference type="OrthoDB" id="10409710at2759"/>
<dbReference type="KEGG" id="cme:CYME_CMS010C"/>
<dbReference type="Gramene" id="CMS010CT">
    <property type="protein sequence ID" value="CMS010CT"/>
    <property type="gene ID" value="CMS010C"/>
</dbReference>
<evidence type="ECO:0000313" key="1">
    <source>
        <dbReference type="EMBL" id="BAM82663.1"/>
    </source>
</evidence>
<dbReference type="GeneID" id="16997297"/>
<accession>M1VLP6</accession>
<dbReference type="Proteomes" id="UP000007014">
    <property type="component" value="Chromosome 19"/>
</dbReference>
<dbReference type="RefSeq" id="XP_005538699.1">
    <property type="nucleotide sequence ID" value="XM_005538642.1"/>
</dbReference>
<dbReference type="HOGENOM" id="CLU_427242_0_0_1"/>
<evidence type="ECO:0000313" key="2">
    <source>
        <dbReference type="Proteomes" id="UP000007014"/>
    </source>
</evidence>
<sequence length="641" mass="71465">MFIGISAGVQAQRCSLSRVERQAQLPVQSGRCCYRRRGASRKRALRRCTSGSTLFGCALSSGPEQEPPLTASIHGKRAVGSASESAPDELTELRRLHELFCNMVRRDLEQRYGKEVAEQWASVPPDEEINLDNPRFQRFLQELVENEGTLFANEPLASPEDLALDQQVAAFLAEHAEKLGLDGPPKKAADFLPPRSTLRQALQQYRQQLGQTPGRDPTFRRADWPPQVLSFEKPRLAHEAWNGWSCRYDVTSGSLIERKFLHHVRPSSLLPEEADLVPLELESPETSSTERDSRYDWCMPFGTVVFPDGSYTGGVPAVHVESAVGRHYVPPAHTPFELNFGFVIPSEQAERCGCSSGLLDVAVEYRERAAVAVRVRWLTPVSRATASTSQGWRQASDAFSARMLGTSTPSTTNAAEQKATSVLERIQFPSEEESAFCIFPLYPQMPCCWHASQVSLEPIDSRPVAPETLSRFEVDLDRSSFEDPDLTGSDIQLLRTPRSMKLKGRKGRLGRTIEALLAREAARTAPCTHRLRRSIARFETVDGLYVVNGDSVCLVPNVEEGFVARRLLHLPGGLVCMFPERIPRMGFVWDSELWFWGPAVEKQLEESQTDRVSLSKTSFRRILRSYSALGDFVAGCATLGA</sequence>
<reference evidence="1 2" key="2">
    <citation type="journal article" date="2007" name="BMC Biol.">
        <title>A 100%-complete sequence reveals unusually simple genomic features in the hot-spring red alga Cyanidioschyzon merolae.</title>
        <authorList>
            <person name="Nozaki H."/>
            <person name="Takano H."/>
            <person name="Misumi O."/>
            <person name="Terasawa K."/>
            <person name="Matsuzaki M."/>
            <person name="Maruyama S."/>
            <person name="Nishida K."/>
            <person name="Yagisawa F."/>
            <person name="Yoshida Y."/>
            <person name="Fujiwara T."/>
            <person name="Takio S."/>
            <person name="Tamura K."/>
            <person name="Chung S.J."/>
            <person name="Nakamura S."/>
            <person name="Kuroiwa H."/>
            <person name="Tanaka K."/>
            <person name="Sato N."/>
            <person name="Kuroiwa T."/>
        </authorList>
    </citation>
    <scope>NUCLEOTIDE SEQUENCE [LARGE SCALE GENOMIC DNA]</scope>
    <source>
        <strain evidence="1 2">10D</strain>
    </source>
</reference>
<keyword evidence="2" id="KW-1185">Reference proteome</keyword>
<reference evidence="1 2" key="1">
    <citation type="journal article" date="2004" name="Nature">
        <title>Genome sequence of the ultrasmall unicellular red alga Cyanidioschyzon merolae 10D.</title>
        <authorList>
            <person name="Matsuzaki M."/>
            <person name="Misumi O."/>
            <person name="Shin-i T."/>
            <person name="Maruyama S."/>
            <person name="Takahara M."/>
            <person name="Miyagishima S."/>
            <person name="Mori T."/>
            <person name="Nishida K."/>
            <person name="Yagisawa F."/>
            <person name="Nishida K."/>
            <person name="Yoshida Y."/>
            <person name="Nishimura Y."/>
            <person name="Nakao S."/>
            <person name="Kobayashi T."/>
            <person name="Momoyama Y."/>
            <person name="Higashiyama T."/>
            <person name="Minoda A."/>
            <person name="Sano M."/>
            <person name="Nomoto H."/>
            <person name="Oishi K."/>
            <person name="Hayashi H."/>
            <person name="Ohta F."/>
            <person name="Nishizaka S."/>
            <person name="Haga S."/>
            <person name="Miura S."/>
            <person name="Morishita T."/>
            <person name="Kabeya Y."/>
            <person name="Terasawa K."/>
            <person name="Suzuki Y."/>
            <person name="Ishii Y."/>
            <person name="Asakawa S."/>
            <person name="Takano H."/>
            <person name="Ohta N."/>
            <person name="Kuroiwa H."/>
            <person name="Tanaka K."/>
            <person name="Shimizu N."/>
            <person name="Sugano S."/>
            <person name="Sato N."/>
            <person name="Nozaki H."/>
            <person name="Ogasawara N."/>
            <person name="Kohara Y."/>
            <person name="Kuroiwa T."/>
        </authorList>
    </citation>
    <scope>NUCLEOTIDE SEQUENCE [LARGE SCALE GENOMIC DNA]</scope>
    <source>
        <strain evidence="1 2">10D</strain>
    </source>
</reference>
<dbReference type="EMBL" id="AP006501">
    <property type="protein sequence ID" value="BAM82663.1"/>
    <property type="molecule type" value="Genomic_DNA"/>
</dbReference>
<name>M1VLP6_CYAM1</name>